<accession>Q1YH64</accession>
<protein>
    <submittedName>
        <fullName evidence="1">Uncharacterized protein</fullName>
    </submittedName>
</protein>
<comment type="caution">
    <text evidence="1">The sequence shown here is derived from an EMBL/GenBank/DDBJ whole genome shotgun (WGS) entry which is preliminary data.</text>
</comment>
<dbReference type="OrthoDB" id="225437at2"/>
<gene>
    <name evidence="1" type="ORF">SI859A1_00374</name>
</gene>
<dbReference type="GO" id="GO:0005886">
    <property type="term" value="C:plasma membrane"/>
    <property type="evidence" value="ECO:0007669"/>
    <property type="project" value="TreeGrafter"/>
</dbReference>
<reference evidence="1 2" key="1">
    <citation type="journal article" date="2008" name="Appl. Environ. Microbiol.">
        <title>Genomic insights into Mn(II) oxidation by the marine alphaproteobacterium Aurantimonas sp. strain SI85-9A1.</title>
        <authorList>
            <person name="Dick G.J."/>
            <person name="Podell S."/>
            <person name="Johnson H.A."/>
            <person name="Rivera-Espinoza Y."/>
            <person name="Bernier-Latmani R."/>
            <person name="McCarthy J.K."/>
            <person name="Torpey J.W."/>
            <person name="Clement B.G."/>
            <person name="Gaasterland T."/>
            <person name="Tebo B.M."/>
        </authorList>
    </citation>
    <scope>NUCLEOTIDE SEQUENCE [LARGE SCALE GENOMIC DNA]</scope>
    <source>
        <strain evidence="1 2">SI85-9A1</strain>
    </source>
</reference>
<dbReference type="BioCyc" id="AURANTIMONAS:SI859A1_00374-MONOMER"/>
<proteinExistence type="predicted"/>
<evidence type="ECO:0000313" key="2">
    <source>
        <dbReference type="Proteomes" id="UP000000321"/>
    </source>
</evidence>
<evidence type="ECO:0000313" key="1">
    <source>
        <dbReference type="EMBL" id="EAS49715.1"/>
    </source>
</evidence>
<dbReference type="InterPro" id="IPR052894">
    <property type="entry name" value="AsmA-related"/>
</dbReference>
<dbReference type="PANTHER" id="PTHR30441">
    <property type="entry name" value="DUF748 DOMAIN-CONTAINING PROTEIN"/>
    <property type="match status" value="1"/>
</dbReference>
<dbReference type="GO" id="GO:0090313">
    <property type="term" value="P:regulation of protein targeting to membrane"/>
    <property type="evidence" value="ECO:0007669"/>
    <property type="project" value="TreeGrafter"/>
</dbReference>
<dbReference type="Proteomes" id="UP000000321">
    <property type="component" value="Unassembled WGS sequence"/>
</dbReference>
<dbReference type="HOGENOM" id="CLU_461387_0_0_5"/>
<dbReference type="PANTHER" id="PTHR30441:SF4">
    <property type="entry name" value="PROTEIN ASMA"/>
    <property type="match status" value="1"/>
</dbReference>
<organism evidence="1 2">
    <name type="scientific">Aurantimonas manganoxydans (strain ATCC BAA-1229 / DSM 21871 / SI85-9A1)</name>
    <dbReference type="NCBI Taxonomy" id="287752"/>
    <lineage>
        <taxon>Bacteria</taxon>
        <taxon>Pseudomonadati</taxon>
        <taxon>Pseudomonadota</taxon>
        <taxon>Alphaproteobacteria</taxon>
        <taxon>Hyphomicrobiales</taxon>
        <taxon>Aurantimonadaceae</taxon>
        <taxon>Aurantimonas</taxon>
    </lineage>
</organism>
<dbReference type="RefSeq" id="WP_009208254.1">
    <property type="nucleotide sequence ID" value="NZ_BBWP01000031.1"/>
</dbReference>
<keyword evidence="2" id="KW-1185">Reference proteome</keyword>
<sequence length="622" mass="65782">MARNFSLDRLAKRADAPGGRRRGTKRLAAAGVILVTLLLTAFLTLPQLAIDTEAARDDLVARLQTMTGETVTVEGDVTFSLLPRTRLVARHVRIGTANAFTIDTVVADLDAVDALIGTASIARVVLVRPEWRPLPETEPSSRTAEPVLVPAANGMAAPHQGSPLDGPRRLVRTLLERFHDLETLEIRSGVYRPRAGDSRAGISNANLIVAQASSTAAIYVSGSFIWNGQPSELDLRLAAPRALLSGDPSEVRIALSSPPLTASFDGEATLDRNATISGALRIDAPSLSRSIEWLGESRPDTPDIGPVALDGTLLLAGSRANLQDTRITIAGSRGQGVMEAEFGGDKPRVRGTLAFQTLDFDPFTRSIAPLPRNVLDFNRPIDLAFADEIDLDVRLSAAQANFAHVPMSEIAAVVALDDGVAKLDIGDAQIFGGRGQANLTFHSTSERPTATGSLTLSGIDTDAFLGALDVTTLGVGGRSDLSVNMKTPVSDWETIIRHVRLEGQISARGGAVRGLDPQVFATPEARPLLAGTAGSTVPFDTLELGLSAAGPRLRIDDLAIANGAGLLTAVGSVALHDEEISLRGTYNADAQQTASAEREFTTSKPVAFILQGQWPNPSVTTR</sequence>
<name>Q1YH64_AURMS</name>
<dbReference type="EMBL" id="AAPJ01000004">
    <property type="protein sequence ID" value="EAS49715.1"/>
    <property type="molecule type" value="Genomic_DNA"/>
</dbReference>
<dbReference type="AlphaFoldDB" id="Q1YH64"/>